<keyword evidence="3 10" id="KW-0436">Ligase</keyword>
<dbReference type="EC" id="6.3.4.19" evidence="1"/>
<feature type="domain" description="tRNA(Ile)-lysidine/2-thiocytidine synthase N-terminal" evidence="8">
    <location>
        <begin position="26"/>
        <end position="204"/>
    </location>
</feature>
<keyword evidence="6" id="KW-0067">ATP-binding</keyword>
<keyword evidence="4" id="KW-0819">tRNA processing</keyword>
<dbReference type="HAMAP" id="MF_01161">
    <property type="entry name" value="tRNA_Ile_lys_synt"/>
    <property type="match status" value="1"/>
</dbReference>
<evidence type="ECO:0000256" key="5">
    <source>
        <dbReference type="ARBA" id="ARBA00022741"/>
    </source>
</evidence>
<dbReference type="NCBIfam" id="TIGR02432">
    <property type="entry name" value="lysidine_TilS_N"/>
    <property type="match status" value="1"/>
</dbReference>
<dbReference type="SUPFAM" id="SSF82829">
    <property type="entry name" value="MesJ substrate recognition domain-like"/>
    <property type="match status" value="1"/>
</dbReference>
<dbReference type="CDD" id="cd01992">
    <property type="entry name" value="TilS_N"/>
    <property type="match status" value="1"/>
</dbReference>
<keyword evidence="5" id="KW-0547">Nucleotide-binding</keyword>
<evidence type="ECO:0000256" key="1">
    <source>
        <dbReference type="ARBA" id="ARBA00013267"/>
    </source>
</evidence>
<dbReference type="InterPro" id="IPR014729">
    <property type="entry name" value="Rossmann-like_a/b/a_fold"/>
</dbReference>
<evidence type="ECO:0000256" key="4">
    <source>
        <dbReference type="ARBA" id="ARBA00022694"/>
    </source>
</evidence>
<evidence type="ECO:0000313" key="10">
    <source>
        <dbReference type="EMBL" id="OIQ78771.1"/>
    </source>
</evidence>
<dbReference type="InterPro" id="IPR011063">
    <property type="entry name" value="TilS/TtcA_N"/>
</dbReference>
<dbReference type="EMBL" id="MLJW01001339">
    <property type="protein sequence ID" value="OIQ78771.1"/>
    <property type="molecule type" value="Genomic_DNA"/>
</dbReference>
<dbReference type="Pfam" id="PF01171">
    <property type="entry name" value="ATP_bind_3"/>
    <property type="match status" value="1"/>
</dbReference>
<dbReference type="GO" id="GO:0032267">
    <property type="term" value="F:tRNA(Ile)-lysidine synthase activity"/>
    <property type="evidence" value="ECO:0007669"/>
    <property type="project" value="UniProtKB-EC"/>
</dbReference>
<feature type="domain" description="tRNA(Ile)-lysidine synthase substrate-binding" evidence="9">
    <location>
        <begin position="251"/>
        <end position="312"/>
    </location>
</feature>
<comment type="caution">
    <text evidence="10">The sequence shown here is derived from an EMBL/GenBank/DDBJ whole genome shotgun (WGS) entry which is preliminary data.</text>
</comment>
<dbReference type="SUPFAM" id="SSF52402">
    <property type="entry name" value="Adenine nucleotide alpha hydrolases-like"/>
    <property type="match status" value="1"/>
</dbReference>
<dbReference type="InterPro" id="IPR012094">
    <property type="entry name" value="tRNA_Ile_lys_synt"/>
</dbReference>
<evidence type="ECO:0000259" key="9">
    <source>
        <dbReference type="Pfam" id="PF09179"/>
    </source>
</evidence>
<name>A0A1J5QMQ3_9ZZZZ</name>
<dbReference type="Gene3D" id="3.40.50.620">
    <property type="entry name" value="HUPs"/>
    <property type="match status" value="1"/>
</dbReference>
<proteinExistence type="inferred from homology"/>
<reference evidence="10" key="1">
    <citation type="submission" date="2016-10" db="EMBL/GenBank/DDBJ databases">
        <title>Sequence of Gallionella enrichment culture.</title>
        <authorList>
            <person name="Poehlein A."/>
            <person name="Muehling M."/>
            <person name="Daniel R."/>
        </authorList>
    </citation>
    <scope>NUCLEOTIDE SEQUENCE</scope>
</reference>
<dbReference type="AlphaFoldDB" id="A0A1J5QMQ3"/>
<evidence type="ECO:0000256" key="7">
    <source>
        <dbReference type="ARBA" id="ARBA00048539"/>
    </source>
</evidence>
<comment type="catalytic activity">
    <reaction evidence="7">
        <text>cytidine(34) in tRNA(Ile2) + L-lysine + ATP = lysidine(34) in tRNA(Ile2) + AMP + diphosphate + H(+)</text>
        <dbReference type="Rhea" id="RHEA:43744"/>
        <dbReference type="Rhea" id="RHEA-COMP:10625"/>
        <dbReference type="Rhea" id="RHEA-COMP:10670"/>
        <dbReference type="ChEBI" id="CHEBI:15378"/>
        <dbReference type="ChEBI" id="CHEBI:30616"/>
        <dbReference type="ChEBI" id="CHEBI:32551"/>
        <dbReference type="ChEBI" id="CHEBI:33019"/>
        <dbReference type="ChEBI" id="CHEBI:82748"/>
        <dbReference type="ChEBI" id="CHEBI:83665"/>
        <dbReference type="ChEBI" id="CHEBI:456215"/>
        <dbReference type="EC" id="6.3.4.19"/>
    </reaction>
</comment>
<dbReference type="GO" id="GO:0005737">
    <property type="term" value="C:cytoplasm"/>
    <property type="evidence" value="ECO:0007669"/>
    <property type="project" value="InterPro"/>
</dbReference>
<dbReference type="InterPro" id="IPR015262">
    <property type="entry name" value="tRNA_Ile_lys_synt_subst-bd"/>
</dbReference>
<gene>
    <name evidence="10" type="primary">tilS_12</name>
    <name evidence="10" type="ORF">GALL_395190</name>
</gene>
<evidence type="ECO:0000256" key="6">
    <source>
        <dbReference type="ARBA" id="ARBA00022840"/>
    </source>
</evidence>
<evidence type="ECO:0000259" key="8">
    <source>
        <dbReference type="Pfam" id="PF01171"/>
    </source>
</evidence>
<sequence length="328" mass="36080">MLTNPAFKALQRFVARHPDIAQATRIGVAFSGGADSTALLLAARTFWGPQRLCALHVDHGLQAAAREFARHSRDFCTQRDIAYIETQASVTADPGQSVEQEARNARYSALAELALQSQCSIMLLAQHGDDQAESVLLALLRGAGPRGLAAMPERMQRGGCVFARPLLDCGAAELRAWLDRQGIRYVHDPMNADPAYRRSRIRHELLPVIARLEPGYRQTLGRSAALCAAADAGLQQRAREDLLRCIESNALRLDDLRSLGPARAGEVLRLWLRDHGLRLDRARTDELVRQVQQTDQGALRLQLHLPQARIVRRGALLVLEPGAAGVLP</sequence>
<dbReference type="GO" id="GO:0008033">
    <property type="term" value="P:tRNA processing"/>
    <property type="evidence" value="ECO:0007669"/>
    <property type="project" value="UniProtKB-KW"/>
</dbReference>
<protein>
    <recommendedName>
        <fullName evidence="1">tRNA(Ile)-lysidine synthetase</fullName>
        <ecNumber evidence="1">6.3.4.19</ecNumber>
    </recommendedName>
</protein>
<dbReference type="GO" id="GO:0005524">
    <property type="term" value="F:ATP binding"/>
    <property type="evidence" value="ECO:0007669"/>
    <property type="project" value="UniProtKB-KW"/>
</dbReference>
<dbReference type="Pfam" id="PF09179">
    <property type="entry name" value="TilS"/>
    <property type="match status" value="1"/>
</dbReference>
<dbReference type="PANTHER" id="PTHR43033:SF1">
    <property type="entry name" value="TRNA(ILE)-LYSIDINE SYNTHASE-RELATED"/>
    <property type="match status" value="1"/>
</dbReference>
<evidence type="ECO:0000256" key="3">
    <source>
        <dbReference type="ARBA" id="ARBA00022598"/>
    </source>
</evidence>
<evidence type="ECO:0000256" key="2">
    <source>
        <dbReference type="ARBA" id="ARBA00022490"/>
    </source>
</evidence>
<dbReference type="PANTHER" id="PTHR43033">
    <property type="entry name" value="TRNA(ILE)-LYSIDINE SYNTHASE-RELATED"/>
    <property type="match status" value="1"/>
</dbReference>
<keyword evidence="2" id="KW-0963">Cytoplasm</keyword>
<accession>A0A1J5QMQ3</accession>
<dbReference type="InterPro" id="IPR012795">
    <property type="entry name" value="tRNA_Ile_lys_synt_N"/>
</dbReference>
<dbReference type="Gene3D" id="1.20.59.20">
    <property type="match status" value="1"/>
</dbReference>
<organism evidence="10">
    <name type="scientific">mine drainage metagenome</name>
    <dbReference type="NCBI Taxonomy" id="410659"/>
    <lineage>
        <taxon>unclassified sequences</taxon>
        <taxon>metagenomes</taxon>
        <taxon>ecological metagenomes</taxon>
    </lineage>
</organism>